<evidence type="ECO:0000313" key="3">
    <source>
        <dbReference type="Proteomes" id="UP000054485"/>
    </source>
</evidence>
<organism evidence="2 3">
    <name type="scientific">Suillus luteus UH-Slu-Lm8-n1</name>
    <dbReference type="NCBI Taxonomy" id="930992"/>
    <lineage>
        <taxon>Eukaryota</taxon>
        <taxon>Fungi</taxon>
        <taxon>Dikarya</taxon>
        <taxon>Basidiomycota</taxon>
        <taxon>Agaricomycotina</taxon>
        <taxon>Agaricomycetes</taxon>
        <taxon>Agaricomycetidae</taxon>
        <taxon>Boletales</taxon>
        <taxon>Suillineae</taxon>
        <taxon>Suillaceae</taxon>
        <taxon>Suillus</taxon>
    </lineage>
</organism>
<evidence type="ECO:0000256" key="1">
    <source>
        <dbReference type="SAM" id="MobiDB-lite"/>
    </source>
</evidence>
<dbReference type="OrthoDB" id="3235041at2759"/>
<name>A0A0C9Z2C1_9AGAM</name>
<reference evidence="3" key="2">
    <citation type="submission" date="2015-01" db="EMBL/GenBank/DDBJ databases">
        <title>Evolutionary Origins and Diversification of the Mycorrhizal Mutualists.</title>
        <authorList>
            <consortium name="DOE Joint Genome Institute"/>
            <consortium name="Mycorrhizal Genomics Consortium"/>
            <person name="Kohler A."/>
            <person name="Kuo A."/>
            <person name="Nagy L.G."/>
            <person name="Floudas D."/>
            <person name="Copeland A."/>
            <person name="Barry K.W."/>
            <person name="Cichocki N."/>
            <person name="Veneault-Fourrey C."/>
            <person name="LaButti K."/>
            <person name="Lindquist E.A."/>
            <person name="Lipzen A."/>
            <person name="Lundell T."/>
            <person name="Morin E."/>
            <person name="Murat C."/>
            <person name="Riley R."/>
            <person name="Ohm R."/>
            <person name="Sun H."/>
            <person name="Tunlid A."/>
            <person name="Henrissat B."/>
            <person name="Grigoriev I.V."/>
            <person name="Hibbett D.S."/>
            <person name="Martin F."/>
        </authorList>
    </citation>
    <scope>NUCLEOTIDE SEQUENCE [LARGE SCALE GENOMIC DNA]</scope>
    <source>
        <strain evidence="3">UH-Slu-Lm8-n1</strain>
    </source>
</reference>
<feature type="region of interest" description="Disordered" evidence="1">
    <location>
        <begin position="45"/>
        <end position="68"/>
    </location>
</feature>
<dbReference type="EMBL" id="KN836828">
    <property type="protein sequence ID" value="KIK31610.1"/>
    <property type="molecule type" value="Genomic_DNA"/>
</dbReference>
<gene>
    <name evidence="2" type="ORF">CY34DRAFT_111310</name>
</gene>
<feature type="non-terminal residue" evidence="2">
    <location>
        <position position="1"/>
    </location>
</feature>
<protein>
    <submittedName>
        <fullName evidence="2">Uncharacterized protein</fullName>
    </submittedName>
</protein>
<dbReference type="HOGENOM" id="CLU_864810_0_0_1"/>
<feature type="region of interest" description="Disordered" evidence="1">
    <location>
        <begin position="195"/>
        <end position="268"/>
    </location>
</feature>
<accession>A0A0C9Z2C1</accession>
<dbReference type="AlphaFoldDB" id="A0A0C9Z2C1"/>
<evidence type="ECO:0000313" key="2">
    <source>
        <dbReference type="EMBL" id="KIK31610.1"/>
    </source>
</evidence>
<dbReference type="STRING" id="930992.A0A0C9Z2C1"/>
<reference evidence="2 3" key="1">
    <citation type="submission" date="2014-04" db="EMBL/GenBank/DDBJ databases">
        <authorList>
            <consortium name="DOE Joint Genome Institute"/>
            <person name="Kuo A."/>
            <person name="Ruytinx J."/>
            <person name="Rineau F."/>
            <person name="Colpaert J."/>
            <person name="Kohler A."/>
            <person name="Nagy L.G."/>
            <person name="Floudas D."/>
            <person name="Copeland A."/>
            <person name="Barry K.W."/>
            <person name="Cichocki N."/>
            <person name="Veneault-Fourrey C."/>
            <person name="LaButti K."/>
            <person name="Lindquist E.A."/>
            <person name="Lipzen A."/>
            <person name="Lundell T."/>
            <person name="Morin E."/>
            <person name="Murat C."/>
            <person name="Sun H."/>
            <person name="Tunlid A."/>
            <person name="Henrissat B."/>
            <person name="Grigoriev I.V."/>
            <person name="Hibbett D.S."/>
            <person name="Martin F."/>
            <person name="Nordberg H.P."/>
            <person name="Cantor M.N."/>
            <person name="Hua S.X."/>
        </authorList>
    </citation>
    <scope>NUCLEOTIDE SEQUENCE [LARGE SCALE GENOMIC DNA]</scope>
    <source>
        <strain evidence="2 3">UH-Slu-Lm8-n1</strain>
    </source>
</reference>
<dbReference type="InParanoid" id="A0A0C9Z2C1"/>
<feature type="compositionally biased region" description="Acidic residues" evidence="1">
    <location>
        <begin position="47"/>
        <end position="60"/>
    </location>
</feature>
<sequence>MSLSVSFHESQPLIAKKAFTVSSRGNKEWAADGFKKFSEWSKTEFYPADDSDDEDEDEDSGEKPSLPEVLFDKDGFAKLPSRTDVPLKGQQELIRQIFYASYKAFTGSSKPVPWGVIAADPATYVDLDCVPKDFVFRDPSHMRLVDVNKLWRHWELRRSANEKVIDLSKRLLANAVPLERTKKKKMYVEIDDETECPAKDSRAAASPRPTMRRGRPAGDLSSDWPASPRPTKRMKRPAEDSSDDEAAPKSCLRGPADRPSLAQHGAPAAVPMKDRWRFLRDLSSNDDYRHLVEGIRDLKKDKPSGHPEGWPAWATWSWERSYLPDTLHASDDELHKFLQ</sequence>
<dbReference type="Proteomes" id="UP000054485">
    <property type="component" value="Unassembled WGS sequence"/>
</dbReference>
<proteinExistence type="predicted"/>
<keyword evidence="3" id="KW-1185">Reference proteome</keyword>